<dbReference type="EMBL" id="JANHOG010001807">
    <property type="protein sequence ID" value="KAJ3531354.1"/>
    <property type="molecule type" value="Genomic_DNA"/>
</dbReference>
<sequence length="163" mass="16963">MVASSRLFSLSVAFSALGSSTVMAGLTGGAGGNWYWSLCDPEFPYPVSIDSLKVEPDTVVIGGPFDIVYGLSTSVVINYGAYLNGEFFSNGAEVGSIAGVSLCSSEIVNITGVECPIPVGPFGLELSSSIPGDVPPGEYSSHIEFFNDDDQILLCTDTTVDLS</sequence>
<dbReference type="Proteomes" id="UP001148662">
    <property type="component" value="Unassembled WGS sequence"/>
</dbReference>
<protein>
    <submittedName>
        <fullName evidence="1">Uncharacterized protein</fullName>
    </submittedName>
</protein>
<keyword evidence="2" id="KW-1185">Reference proteome</keyword>
<evidence type="ECO:0000313" key="2">
    <source>
        <dbReference type="Proteomes" id="UP001148662"/>
    </source>
</evidence>
<name>A0ACC1S3K0_9APHY</name>
<organism evidence="1 2">
    <name type="scientific">Phlebia brevispora</name>
    <dbReference type="NCBI Taxonomy" id="194682"/>
    <lineage>
        <taxon>Eukaryota</taxon>
        <taxon>Fungi</taxon>
        <taxon>Dikarya</taxon>
        <taxon>Basidiomycota</taxon>
        <taxon>Agaricomycotina</taxon>
        <taxon>Agaricomycetes</taxon>
        <taxon>Polyporales</taxon>
        <taxon>Meruliaceae</taxon>
        <taxon>Phlebia</taxon>
    </lineage>
</organism>
<evidence type="ECO:0000313" key="1">
    <source>
        <dbReference type="EMBL" id="KAJ3531354.1"/>
    </source>
</evidence>
<accession>A0ACC1S3K0</accession>
<reference evidence="1" key="1">
    <citation type="submission" date="2022-07" db="EMBL/GenBank/DDBJ databases">
        <title>Genome Sequence of Phlebia brevispora.</title>
        <authorList>
            <person name="Buettner E."/>
        </authorList>
    </citation>
    <scope>NUCLEOTIDE SEQUENCE</scope>
    <source>
        <strain evidence="1">MPL23</strain>
    </source>
</reference>
<gene>
    <name evidence="1" type="ORF">NM688_g7589</name>
</gene>
<proteinExistence type="predicted"/>
<comment type="caution">
    <text evidence="1">The sequence shown here is derived from an EMBL/GenBank/DDBJ whole genome shotgun (WGS) entry which is preliminary data.</text>
</comment>